<dbReference type="STRING" id="1480694.DC28_01860"/>
<keyword evidence="2 5" id="KW-0690">Ribosome biogenesis</keyword>
<dbReference type="InterPro" id="IPR056792">
    <property type="entry name" value="PRC_RimM"/>
</dbReference>
<dbReference type="GO" id="GO:0006364">
    <property type="term" value="P:rRNA processing"/>
    <property type="evidence" value="ECO:0007669"/>
    <property type="project" value="UniProtKB-UniRule"/>
</dbReference>
<dbReference type="PANTHER" id="PTHR33692">
    <property type="entry name" value="RIBOSOME MATURATION FACTOR RIMM"/>
    <property type="match status" value="1"/>
</dbReference>
<evidence type="ECO:0000313" key="9">
    <source>
        <dbReference type="Proteomes" id="UP000029692"/>
    </source>
</evidence>
<dbReference type="GO" id="GO:0005840">
    <property type="term" value="C:ribosome"/>
    <property type="evidence" value="ECO:0007669"/>
    <property type="project" value="InterPro"/>
</dbReference>
<evidence type="ECO:0000313" key="8">
    <source>
        <dbReference type="EMBL" id="KGE73946.1"/>
    </source>
</evidence>
<dbReference type="Pfam" id="PF01782">
    <property type="entry name" value="RimM"/>
    <property type="match status" value="1"/>
</dbReference>
<comment type="domain">
    <text evidence="5">The PRC barrel domain binds ribosomal protein uS19.</text>
</comment>
<dbReference type="SUPFAM" id="SSF50346">
    <property type="entry name" value="PRC-barrel domain"/>
    <property type="match status" value="1"/>
</dbReference>
<dbReference type="GO" id="GO:0042274">
    <property type="term" value="P:ribosomal small subunit biogenesis"/>
    <property type="evidence" value="ECO:0007669"/>
    <property type="project" value="UniProtKB-UniRule"/>
</dbReference>
<evidence type="ECO:0000256" key="5">
    <source>
        <dbReference type="HAMAP-Rule" id="MF_00014"/>
    </source>
</evidence>
<keyword evidence="3 5" id="KW-0698">rRNA processing</keyword>
<dbReference type="Pfam" id="PF24986">
    <property type="entry name" value="PRC_RimM"/>
    <property type="match status" value="1"/>
</dbReference>
<dbReference type="Gene3D" id="2.30.30.240">
    <property type="entry name" value="PRC-barrel domain"/>
    <property type="match status" value="1"/>
</dbReference>
<evidence type="ECO:0000256" key="3">
    <source>
        <dbReference type="ARBA" id="ARBA00022552"/>
    </source>
</evidence>
<comment type="function">
    <text evidence="5">An accessory protein needed during the final step in the assembly of 30S ribosomal subunit, possibly for assembly of the head region. Essential for efficient processing of 16S rRNA. May be needed both before and after RbfA during the maturation of 16S rRNA. It has affinity for free ribosomal 30S subunits but not for 70S ribosomes.</text>
</comment>
<keyword evidence="1 5" id="KW-0963">Cytoplasm</keyword>
<dbReference type="OrthoDB" id="9810331at2"/>
<comment type="caution">
    <text evidence="8">The sequence shown here is derived from an EMBL/GenBank/DDBJ whole genome shotgun (WGS) entry which is preliminary data.</text>
</comment>
<evidence type="ECO:0000256" key="2">
    <source>
        <dbReference type="ARBA" id="ARBA00022517"/>
    </source>
</evidence>
<dbReference type="PANTHER" id="PTHR33692:SF1">
    <property type="entry name" value="RIBOSOME MATURATION FACTOR RIMM"/>
    <property type="match status" value="1"/>
</dbReference>
<feature type="domain" description="Ribosome maturation factor RimM PRC barrel" evidence="7">
    <location>
        <begin position="101"/>
        <end position="164"/>
    </location>
</feature>
<dbReference type="RefSeq" id="WP_037544443.1">
    <property type="nucleotide sequence ID" value="NZ_JNUP01000001.1"/>
</dbReference>
<dbReference type="InterPro" id="IPR036976">
    <property type="entry name" value="RimM_N_sf"/>
</dbReference>
<sequence length="167" mass="18500">MQRLIVVATLKSPHGVKGECKLFSHSGEINHLKELTAAILRFNGHERQIEIEHVRGTGKNPIAKIKGLDSPEAVKELGGAEILVERDKASKLSQGEYYIADLVGCRISVSETTRGVVVSVWENSASDLLETKLTDGRVVHIPMIDQFIAEVDIPQKCIHLVDEWILQ</sequence>
<evidence type="ECO:0000256" key="1">
    <source>
        <dbReference type="ARBA" id="ARBA00022490"/>
    </source>
</evidence>
<comment type="subcellular location">
    <subcellularLocation>
        <location evidence="5">Cytoplasm</location>
    </subcellularLocation>
</comment>
<gene>
    <name evidence="5" type="primary">rimM</name>
    <name evidence="8" type="ORF">DC28_01860</name>
</gene>
<evidence type="ECO:0000256" key="4">
    <source>
        <dbReference type="ARBA" id="ARBA00023186"/>
    </source>
</evidence>
<keyword evidence="9" id="KW-1185">Reference proteome</keyword>
<dbReference type="eggNOG" id="COG0806">
    <property type="taxonomic scope" value="Bacteria"/>
</dbReference>
<protein>
    <recommendedName>
        <fullName evidence="5">Ribosome maturation factor RimM</fullName>
    </recommendedName>
</protein>
<dbReference type="AlphaFoldDB" id="A0A098R2D3"/>
<dbReference type="Gene3D" id="2.40.30.60">
    <property type="entry name" value="RimM"/>
    <property type="match status" value="1"/>
</dbReference>
<comment type="subunit">
    <text evidence="5">Binds ribosomal protein uS19.</text>
</comment>
<proteinExistence type="inferred from homology"/>
<dbReference type="HAMAP" id="MF_00014">
    <property type="entry name" value="Ribosome_mat_RimM"/>
    <property type="match status" value="1"/>
</dbReference>
<evidence type="ECO:0000259" key="6">
    <source>
        <dbReference type="Pfam" id="PF01782"/>
    </source>
</evidence>
<dbReference type="InterPro" id="IPR002676">
    <property type="entry name" value="RimM_N"/>
</dbReference>
<comment type="similarity">
    <text evidence="5">Belongs to the RimM family.</text>
</comment>
<dbReference type="SUPFAM" id="SSF50447">
    <property type="entry name" value="Translation proteins"/>
    <property type="match status" value="1"/>
</dbReference>
<dbReference type="EMBL" id="JNUP01000001">
    <property type="protein sequence ID" value="KGE73946.1"/>
    <property type="molecule type" value="Genomic_DNA"/>
</dbReference>
<dbReference type="InterPro" id="IPR011961">
    <property type="entry name" value="RimM"/>
</dbReference>
<name>A0A098R2D3_9SPIO</name>
<dbReference type="NCBIfam" id="TIGR02273">
    <property type="entry name" value="16S_RimM"/>
    <property type="match status" value="1"/>
</dbReference>
<accession>A0A098R2D3</accession>
<reference evidence="8 9" key="1">
    <citation type="submission" date="2014-05" db="EMBL/GenBank/DDBJ databases">
        <title>De novo Genome Sequence of Spirocheata sp.</title>
        <authorList>
            <person name="Shivani Y."/>
            <person name="Subhash Y."/>
            <person name="Tushar L."/>
            <person name="Sasikala C."/>
            <person name="Ramana C.V."/>
        </authorList>
    </citation>
    <scope>NUCLEOTIDE SEQUENCE [LARGE SCALE GENOMIC DNA]</scope>
    <source>
        <strain evidence="8 9">JC230</strain>
    </source>
</reference>
<dbReference type="InterPro" id="IPR009000">
    <property type="entry name" value="Transl_B-barrel_sf"/>
</dbReference>
<evidence type="ECO:0000259" key="7">
    <source>
        <dbReference type="Pfam" id="PF24986"/>
    </source>
</evidence>
<dbReference type="InterPro" id="IPR011033">
    <property type="entry name" value="PRC_barrel-like_sf"/>
</dbReference>
<keyword evidence="4 5" id="KW-0143">Chaperone</keyword>
<dbReference type="GO" id="GO:0043022">
    <property type="term" value="F:ribosome binding"/>
    <property type="evidence" value="ECO:0007669"/>
    <property type="project" value="InterPro"/>
</dbReference>
<organism evidence="8 9">
    <name type="scientific">Spirochaeta lutea</name>
    <dbReference type="NCBI Taxonomy" id="1480694"/>
    <lineage>
        <taxon>Bacteria</taxon>
        <taxon>Pseudomonadati</taxon>
        <taxon>Spirochaetota</taxon>
        <taxon>Spirochaetia</taxon>
        <taxon>Spirochaetales</taxon>
        <taxon>Spirochaetaceae</taxon>
        <taxon>Spirochaeta</taxon>
    </lineage>
</organism>
<feature type="domain" description="RimM N-terminal" evidence="6">
    <location>
        <begin position="7"/>
        <end position="87"/>
    </location>
</feature>
<dbReference type="GO" id="GO:0005737">
    <property type="term" value="C:cytoplasm"/>
    <property type="evidence" value="ECO:0007669"/>
    <property type="project" value="UniProtKB-SubCell"/>
</dbReference>
<dbReference type="Proteomes" id="UP000029692">
    <property type="component" value="Unassembled WGS sequence"/>
</dbReference>